<keyword evidence="4" id="KW-1185">Reference proteome</keyword>
<accession>A0A7X0PLN9</accession>
<evidence type="ECO:0008006" key="5">
    <source>
        <dbReference type="Google" id="ProtNLM"/>
    </source>
</evidence>
<feature type="compositionally biased region" description="Basic and acidic residues" evidence="1">
    <location>
        <begin position="303"/>
        <end position="312"/>
    </location>
</feature>
<gene>
    <name evidence="3" type="ORF">HNP48_006955</name>
</gene>
<evidence type="ECO:0000313" key="4">
    <source>
        <dbReference type="Proteomes" id="UP000575083"/>
    </source>
</evidence>
<name>A0A7X0PLN9_9BURK</name>
<sequence length="312" mass="34097">MTPATPERASRPTSFLGRAAALAGVLCLAVAALATCTQDGDAPRPDKARTSVDTRLLATDIHVSIAQRPLVLPFVALPEHVGRGMSFSLDRQGDRRRAADARQQFLRDAADPGQPLPLDSLSVVVDAYGWDHSAPGQPPLCALLTREWARAVCDNPWAATRQALPYNRLRLLDLSRLRTTGPGRQAECREGTPPPRALPTEPGQAVLLCNAMVYGGRQDQHHHAVLRIDGDLGALWTVWHYGQNGETAEAMAQREGQAIAHFVQYALGPREDFAALQARMCRLRRPDSADHPHGADCSRAARRQVEQRDRAT</sequence>
<dbReference type="AlphaFoldDB" id="A0A7X0PLN9"/>
<comment type="caution">
    <text evidence="3">The sequence shown here is derived from an EMBL/GenBank/DDBJ whole genome shotgun (WGS) entry which is preliminary data.</text>
</comment>
<feature type="signal peptide" evidence="2">
    <location>
        <begin position="1"/>
        <end position="34"/>
    </location>
</feature>
<evidence type="ECO:0000256" key="2">
    <source>
        <dbReference type="SAM" id="SignalP"/>
    </source>
</evidence>
<keyword evidence="2" id="KW-0732">Signal</keyword>
<proteinExistence type="predicted"/>
<protein>
    <recommendedName>
        <fullName evidence="5">Lipoprotein</fullName>
    </recommendedName>
</protein>
<reference evidence="3 4" key="1">
    <citation type="submission" date="2020-08" db="EMBL/GenBank/DDBJ databases">
        <title>Functional genomics of gut bacteria from endangered species of beetles.</title>
        <authorList>
            <person name="Carlos-Shanley C."/>
        </authorList>
    </citation>
    <scope>NUCLEOTIDE SEQUENCE [LARGE SCALE GENOMIC DNA]</scope>
    <source>
        <strain evidence="3 4">S00198</strain>
    </source>
</reference>
<feature type="compositionally biased region" description="Basic and acidic residues" evidence="1">
    <location>
        <begin position="286"/>
        <end position="296"/>
    </location>
</feature>
<evidence type="ECO:0000313" key="3">
    <source>
        <dbReference type="EMBL" id="MBB6564228.1"/>
    </source>
</evidence>
<dbReference type="Proteomes" id="UP000575083">
    <property type="component" value="Unassembled WGS sequence"/>
</dbReference>
<evidence type="ECO:0000256" key="1">
    <source>
        <dbReference type="SAM" id="MobiDB-lite"/>
    </source>
</evidence>
<organism evidence="3 4">
    <name type="scientific">Acidovorax soli</name>
    <dbReference type="NCBI Taxonomy" id="592050"/>
    <lineage>
        <taxon>Bacteria</taxon>
        <taxon>Pseudomonadati</taxon>
        <taxon>Pseudomonadota</taxon>
        <taxon>Betaproteobacteria</taxon>
        <taxon>Burkholderiales</taxon>
        <taxon>Comamonadaceae</taxon>
        <taxon>Acidovorax</taxon>
    </lineage>
</organism>
<feature type="region of interest" description="Disordered" evidence="1">
    <location>
        <begin position="286"/>
        <end position="312"/>
    </location>
</feature>
<feature type="chain" id="PRO_5030955404" description="Lipoprotein" evidence="2">
    <location>
        <begin position="35"/>
        <end position="312"/>
    </location>
</feature>
<dbReference type="EMBL" id="JACHLK010000033">
    <property type="protein sequence ID" value="MBB6564228.1"/>
    <property type="molecule type" value="Genomic_DNA"/>
</dbReference>
<dbReference type="RefSeq" id="WP_184866028.1">
    <property type="nucleotide sequence ID" value="NZ_JACHLK010000033.1"/>
</dbReference>